<organism evidence="1 2">
    <name type="scientific">Characodon lateralis</name>
    <dbReference type="NCBI Taxonomy" id="208331"/>
    <lineage>
        <taxon>Eukaryota</taxon>
        <taxon>Metazoa</taxon>
        <taxon>Chordata</taxon>
        <taxon>Craniata</taxon>
        <taxon>Vertebrata</taxon>
        <taxon>Euteleostomi</taxon>
        <taxon>Actinopterygii</taxon>
        <taxon>Neopterygii</taxon>
        <taxon>Teleostei</taxon>
        <taxon>Neoteleostei</taxon>
        <taxon>Acanthomorphata</taxon>
        <taxon>Ovalentaria</taxon>
        <taxon>Atherinomorphae</taxon>
        <taxon>Cyprinodontiformes</taxon>
        <taxon>Goodeidae</taxon>
        <taxon>Characodon</taxon>
    </lineage>
</organism>
<keyword evidence="2" id="KW-1185">Reference proteome</keyword>
<dbReference type="PANTHER" id="PTHR46645:SF2">
    <property type="entry name" value="GRAM DOMAIN-CONTAINING PROTEIN 2B"/>
    <property type="match status" value="1"/>
</dbReference>
<accession>A0ABU7DX89</accession>
<comment type="caution">
    <text evidence="1">The sequence shown here is derived from an EMBL/GenBank/DDBJ whole genome shotgun (WGS) entry which is preliminary data.</text>
</comment>
<dbReference type="Proteomes" id="UP001352852">
    <property type="component" value="Unassembled WGS sequence"/>
</dbReference>
<gene>
    <name evidence="1" type="ORF">CHARACLAT_032412</name>
</gene>
<protein>
    <submittedName>
        <fullName evidence="1">Uncharacterized protein</fullName>
    </submittedName>
</protein>
<evidence type="ECO:0000313" key="1">
    <source>
        <dbReference type="EMBL" id="MED6279230.1"/>
    </source>
</evidence>
<dbReference type="EMBL" id="JAHUTJ010038554">
    <property type="protein sequence ID" value="MED6279230.1"/>
    <property type="molecule type" value="Genomic_DNA"/>
</dbReference>
<name>A0ABU7DX89_9TELE</name>
<dbReference type="InterPro" id="IPR052633">
    <property type="entry name" value="GRAM_domain_protein_2B"/>
</dbReference>
<feature type="non-terminal residue" evidence="1">
    <location>
        <position position="1"/>
    </location>
</feature>
<reference evidence="1 2" key="1">
    <citation type="submission" date="2021-06" db="EMBL/GenBank/DDBJ databases">
        <authorList>
            <person name="Palmer J.M."/>
        </authorList>
    </citation>
    <scope>NUCLEOTIDE SEQUENCE [LARGE SCALE GENOMIC DNA]</scope>
    <source>
        <strain evidence="1 2">CL_MEX2019</strain>
        <tissue evidence="1">Muscle</tissue>
    </source>
</reference>
<dbReference type="PANTHER" id="PTHR46645">
    <property type="entry name" value="GRAM DOMAIN-CONTAINING PROTEIN 2B-RELATED"/>
    <property type="match status" value="1"/>
</dbReference>
<sequence length="76" mass="8627">VCILVLSSCYLAFRIVSLEQRLTMLGSVTDFTHHESSFLSQSADVNTELFSELLTINLLKLEKVQKNLQRLLEEAV</sequence>
<proteinExistence type="predicted"/>
<evidence type="ECO:0000313" key="2">
    <source>
        <dbReference type="Proteomes" id="UP001352852"/>
    </source>
</evidence>